<dbReference type="OrthoDB" id="3252095at2"/>
<dbReference type="Pfam" id="PF13349">
    <property type="entry name" value="DUF4097"/>
    <property type="match status" value="1"/>
</dbReference>
<dbReference type="PANTHER" id="PTHR34094:SF1">
    <property type="entry name" value="PROTEIN FAM185A"/>
    <property type="match status" value="1"/>
</dbReference>
<evidence type="ECO:0000313" key="3">
    <source>
        <dbReference type="EMBL" id="SFA86684.1"/>
    </source>
</evidence>
<name>A0A1I0WDM9_9ACTN</name>
<organism evidence="3 4">
    <name type="scientific">Nocardioides alpinus</name>
    <dbReference type="NCBI Taxonomy" id="748909"/>
    <lineage>
        <taxon>Bacteria</taxon>
        <taxon>Bacillati</taxon>
        <taxon>Actinomycetota</taxon>
        <taxon>Actinomycetes</taxon>
        <taxon>Propionibacteriales</taxon>
        <taxon>Nocardioidaceae</taxon>
        <taxon>Nocardioides</taxon>
    </lineage>
</organism>
<dbReference type="Proteomes" id="UP000233565">
    <property type="component" value="Unassembled WGS sequence"/>
</dbReference>
<dbReference type="Proteomes" id="UP000199113">
    <property type="component" value="Unassembled WGS sequence"/>
</dbReference>
<dbReference type="EMBL" id="PJBV01000035">
    <property type="protein sequence ID" value="PKH37856.1"/>
    <property type="molecule type" value="Genomic_DNA"/>
</dbReference>
<sequence>MSNHLDRTFDSPEPVDLYVENGRGLVSVTASSVTETTIQITGDRADEYDVRDLRDGHGPHRIAIIAPKRDGGFFGKDPRAEIVIEVPVTSALTAKVGSSDVVTHGRFDDTRIDTGSGDVTLDVVDGDTIVQSGSGDIVAEHFSGDARIKCGSGDVRVNRADSDLLVTTGSGDVRVGGATGGELAVKTGSGDIQVGMLQADLVFTTGSGDLVIGEAASGQVTARTASGDIRIGVRPGTPVWTDVRTASGRLASTLPATGEPEPGQPYLEVRATTASGDVTLHQS</sequence>
<evidence type="ECO:0000313" key="2">
    <source>
        <dbReference type="EMBL" id="PKH37856.1"/>
    </source>
</evidence>
<dbReference type="RefSeq" id="WP_091194823.1">
    <property type="nucleotide sequence ID" value="NZ_FOKC01000001.1"/>
</dbReference>
<dbReference type="Gene3D" id="2.160.20.120">
    <property type="match status" value="1"/>
</dbReference>
<dbReference type="InterPro" id="IPR025164">
    <property type="entry name" value="Toastrack_DUF4097"/>
</dbReference>
<dbReference type="AlphaFoldDB" id="A0A1I0WDM9"/>
<evidence type="ECO:0000313" key="4">
    <source>
        <dbReference type="Proteomes" id="UP000199113"/>
    </source>
</evidence>
<dbReference type="STRING" id="748909.SAMN05192575_101917"/>
<reference evidence="3" key="1">
    <citation type="submission" date="2016-10" db="EMBL/GenBank/DDBJ databases">
        <authorList>
            <person name="de Groot N.N."/>
        </authorList>
    </citation>
    <scope>NUCLEOTIDE SEQUENCE [LARGE SCALE GENOMIC DNA]</scope>
    <source>
        <strain evidence="3">CGMCC 1.10697</strain>
    </source>
</reference>
<gene>
    <name evidence="2" type="ORF">CXG46_20920</name>
    <name evidence="3" type="ORF">SAMN05192575_101917</name>
</gene>
<dbReference type="PANTHER" id="PTHR34094">
    <property type="match status" value="1"/>
</dbReference>
<keyword evidence="5" id="KW-1185">Reference proteome</keyword>
<protein>
    <submittedName>
        <fullName evidence="3">DUF4097 and DUF4098 domain-containing protein YvlB</fullName>
    </submittedName>
</protein>
<evidence type="ECO:0000259" key="1">
    <source>
        <dbReference type="Pfam" id="PF13349"/>
    </source>
</evidence>
<evidence type="ECO:0000313" key="5">
    <source>
        <dbReference type="Proteomes" id="UP000233565"/>
    </source>
</evidence>
<proteinExistence type="predicted"/>
<feature type="domain" description="DUF4097" evidence="1">
    <location>
        <begin position="61"/>
        <end position="239"/>
    </location>
</feature>
<dbReference type="EMBL" id="FOKC01000001">
    <property type="protein sequence ID" value="SFA86684.1"/>
    <property type="molecule type" value="Genomic_DNA"/>
</dbReference>
<reference evidence="2 5" key="2">
    <citation type="submission" date="2017-12" db="EMBL/GenBank/DDBJ databases">
        <title>Pharmacopeia of the Arctic Ocean.</title>
        <authorList>
            <person name="Collins E."/>
            <person name="Ducluzeau A.-L."/>
        </authorList>
    </citation>
    <scope>NUCLEOTIDE SEQUENCE [LARGE SCALE GENOMIC DNA]</scope>
    <source>
        <strain evidence="2 5">DSM 23325</strain>
    </source>
</reference>
<accession>A0A1I0WDM9</accession>